<feature type="transmembrane region" description="Helical" evidence="1">
    <location>
        <begin position="229"/>
        <end position="249"/>
    </location>
</feature>
<reference evidence="2 3" key="1">
    <citation type="submission" date="2018-11" db="EMBL/GenBank/DDBJ databases">
        <authorList>
            <person name="Kleinhagauer T."/>
            <person name="Glaeser S.P."/>
            <person name="Spergser J."/>
            <person name="Ruckert C."/>
            <person name="Kaempfer P."/>
            <person name="Busse H.-J."/>
        </authorList>
    </citation>
    <scope>NUCLEOTIDE SEQUENCE [LARGE SCALE GENOMIC DNA]</scope>
    <source>
        <strain evidence="2 3">W8</strain>
    </source>
</reference>
<dbReference type="AlphaFoldDB" id="A0A3G6J0C6"/>
<feature type="transmembrane region" description="Helical" evidence="1">
    <location>
        <begin position="102"/>
        <end position="125"/>
    </location>
</feature>
<dbReference type="GO" id="GO:0010468">
    <property type="term" value="P:regulation of gene expression"/>
    <property type="evidence" value="ECO:0007669"/>
    <property type="project" value="InterPro"/>
</dbReference>
<proteinExistence type="predicted"/>
<dbReference type="PANTHER" id="PTHR38457">
    <property type="entry name" value="REGULATOR ABRB-RELATED"/>
    <property type="match status" value="1"/>
</dbReference>
<dbReference type="InterPro" id="IPR017516">
    <property type="entry name" value="AbrB_dup"/>
</dbReference>
<evidence type="ECO:0000256" key="1">
    <source>
        <dbReference type="SAM" id="Phobius"/>
    </source>
</evidence>
<dbReference type="KEGG" id="cgk:CGERO_00300"/>
<feature type="transmembrane region" description="Helical" evidence="1">
    <location>
        <begin position="167"/>
        <end position="185"/>
    </location>
</feature>
<keyword evidence="2" id="KW-0503">Monooxygenase</keyword>
<dbReference type="GO" id="GO:0016020">
    <property type="term" value="C:membrane"/>
    <property type="evidence" value="ECO:0007669"/>
    <property type="project" value="InterPro"/>
</dbReference>
<sequence>MVTSLIAIVEHMPSFPAPPDRNLAARWAIVVPASVALGWILQLFDVPAAWILGGIVVSASMALGTRKELPMNKRLFSFGRGFIGIIAALPLLATGVGTLLTFVLPGMAVTAITLGIGIIGGLLLAHFQTAISKQTGILSMLAGGASIMPLLAREFGADFRYVALSQYLRLLAVSVSLPFVAHWLLQTGEHPQYTGGALSMHEQPWWAITVVVLIAAFGESLGRKLHVPVPSVLAPLLLMLLVGAIAPPADFTPPYPLRVFAFLSIGWMCGGSLSFPTLKSFARLLPATLAFIAVLLFGCAASAWPLTHWLGITYFEAYLATSPGALETVLALSAEGGAGPAVVAIQIIRLLGVLLLASALPKLRRSNSGT</sequence>
<evidence type="ECO:0000313" key="3">
    <source>
        <dbReference type="Proteomes" id="UP000271587"/>
    </source>
</evidence>
<dbReference type="NCBIfam" id="TIGR03082">
    <property type="entry name" value="Gneg_AbrB_dup"/>
    <property type="match status" value="2"/>
</dbReference>
<name>A0A3G6J0C6_9CORY</name>
<keyword evidence="1" id="KW-1133">Transmembrane helix</keyword>
<dbReference type="Pfam" id="PF05145">
    <property type="entry name" value="AbrB"/>
    <property type="match status" value="1"/>
</dbReference>
<dbReference type="Proteomes" id="UP000271587">
    <property type="component" value="Chromosome"/>
</dbReference>
<evidence type="ECO:0000313" key="2">
    <source>
        <dbReference type="EMBL" id="AZA10398.1"/>
    </source>
</evidence>
<feature type="transmembrane region" description="Helical" evidence="1">
    <location>
        <begin position="255"/>
        <end position="275"/>
    </location>
</feature>
<dbReference type="EMBL" id="CP033897">
    <property type="protein sequence ID" value="AZA10398.1"/>
    <property type="molecule type" value="Genomic_DNA"/>
</dbReference>
<dbReference type="PANTHER" id="PTHR38457:SF1">
    <property type="entry name" value="REGULATOR ABRB-RELATED"/>
    <property type="match status" value="1"/>
</dbReference>
<feature type="transmembrane region" description="Helical" evidence="1">
    <location>
        <begin position="338"/>
        <end position="360"/>
    </location>
</feature>
<organism evidence="2 3">
    <name type="scientific">Corynebacterium gerontici</name>
    <dbReference type="NCBI Taxonomy" id="2079234"/>
    <lineage>
        <taxon>Bacteria</taxon>
        <taxon>Bacillati</taxon>
        <taxon>Actinomycetota</taxon>
        <taxon>Actinomycetes</taxon>
        <taxon>Mycobacteriales</taxon>
        <taxon>Corynebacteriaceae</taxon>
        <taxon>Corynebacterium</taxon>
    </lineage>
</organism>
<dbReference type="InterPro" id="IPR007820">
    <property type="entry name" value="AbrB_fam"/>
</dbReference>
<feature type="transmembrane region" description="Helical" evidence="1">
    <location>
        <begin position="47"/>
        <end position="65"/>
    </location>
</feature>
<feature type="transmembrane region" description="Helical" evidence="1">
    <location>
        <begin position="287"/>
        <end position="306"/>
    </location>
</feature>
<feature type="transmembrane region" description="Helical" evidence="1">
    <location>
        <begin position="205"/>
        <end position="222"/>
    </location>
</feature>
<feature type="transmembrane region" description="Helical" evidence="1">
    <location>
        <begin position="23"/>
        <end position="41"/>
    </location>
</feature>
<keyword evidence="1" id="KW-0472">Membrane</keyword>
<protein>
    <submittedName>
        <fullName evidence="2">Ammonia monooxygenase</fullName>
    </submittedName>
</protein>
<keyword evidence="3" id="KW-1185">Reference proteome</keyword>
<keyword evidence="2" id="KW-0560">Oxidoreductase</keyword>
<gene>
    <name evidence="2" type="ORF">CGERO_00300</name>
</gene>
<feature type="transmembrane region" description="Helical" evidence="1">
    <location>
        <begin position="77"/>
        <end position="96"/>
    </location>
</feature>
<dbReference type="PIRSF" id="PIRSF038991">
    <property type="entry name" value="Protein_AbrB"/>
    <property type="match status" value="1"/>
</dbReference>
<accession>A0A3G6J0C6</accession>
<dbReference type="GO" id="GO:0004497">
    <property type="term" value="F:monooxygenase activity"/>
    <property type="evidence" value="ECO:0007669"/>
    <property type="project" value="UniProtKB-KW"/>
</dbReference>
<keyword evidence="1" id="KW-0812">Transmembrane</keyword>